<accession>A0A0L6VG93</accession>
<protein>
    <submittedName>
        <fullName evidence="2">Uncharacterized protein</fullName>
    </submittedName>
</protein>
<organism evidence="2 3">
    <name type="scientific">Puccinia sorghi</name>
    <dbReference type="NCBI Taxonomy" id="27349"/>
    <lineage>
        <taxon>Eukaryota</taxon>
        <taxon>Fungi</taxon>
        <taxon>Dikarya</taxon>
        <taxon>Basidiomycota</taxon>
        <taxon>Pucciniomycotina</taxon>
        <taxon>Pucciniomycetes</taxon>
        <taxon>Pucciniales</taxon>
        <taxon>Pucciniaceae</taxon>
        <taxon>Puccinia</taxon>
    </lineage>
</organism>
<feature type="compositionally biased region" description="Polar residues" evidence="1">
    <location>
        <begin position="51"/>
        <end position="64"/>
    </location>
</feature>
<proteinExistence type="predicted"/>
<feature type="compositionally biased region" description="Low complexity" evidence="1">
    <location>
        <begin position="79"/>
        <end position="95"/>
    </location>
</feature>
<name>A0A0L6VG93_9BASI</name>
<dbReference type="EMBL" id="LAVV01006460">
    <property type="protein sequence ID" value="KNZ59796.1"/>
    <property type="molecule type" value="Genomic_DNA"/>
</dbReference>
<evidence type="ECO:0000313" key="2">
    <source>
        <dbReference type="EMBL" id="KNZ59796.1"/>
    </source>
</evidence>
<dbReference type="AlphaFoldDB" id="A0A0L6VG93"/>
<evidence type="ECO:0000313" key="3">
    <source>
        <dbReference type="Proteomes" id="UP000037035"/>
    </source>
</evidence>
<keyword evidence="3" id="KW-1185">Reference proteome</keyword>
<comment type="caution">
    <text evidence="2">The sequence shown here is derived from an EMBL/GenBank/DDBJ whole genome shotgun (WGS) entry which is preliminary data.</text>
</comment>
<feature type="region of interest" description="Disordered" evidence="1">
    <location>
        <begin position="22"/>
        <end position="132"/>
    </location>
</feature>
<dbReference type="VEuPathDB" id="FungiDB:VP01_1660g8"/>
<evidence type="ECO:0000256" key="1">
    <source>
        <dbReference type="SAM" id="MobiDB-lite"/>
    </source>
</evidence>
<reference evidence="2 3" key="1">
    <citation type="submission" date="2015-08" db="EMBL/GenBank/DDBJ databases">
        <title>Next Generation Sequencing and Analysis of the Genome of Puccinia sorghi L Schw, the Causal Agent of Maize Common Rust.</title>
        <authorList>
            <person name="Rochi L."/>
            <person name="Burguener G."/>
            <person name="Darino M."/>
            <person name="Turjanski A."/>
            <person name="Kreff E."/>
            <person name="Dieguez M.J."/>
            <person name="Sacco F."/>
        </authorList>
    </citation>
    <scope>NUCLEOTIDE SEQUENCE [LARGE SCALE GENOMIC DNA]</scope>
    <source>
        <strain evidence="2 3">RO10H11247</strain>
    </source>
</reference>
<dbReference type="Proteomes" id="UP000037035">
    <property type="component" value="Unassembled WGS sequence"/>
</dbReference>
<sequence length="205" mass="22410">MDPSVNAWATPAEQSQSLTDLQAMLARNHHANATPSAPANPYEVIIEKLTQEIQTLKSNSNGGTAPSKPRPAKVKKAPSTKSKASKAAGPSSTATPKKKQPVNTTPKRGKQAASAPPNFTHEKTPVKIKKPTKEVALIKPSPKQHPQQMQTHDFPPGFTPTKTALFFHIKILWGLVKQDLVPKPPKLNTLQEFYNQFPHNVILTK</sequence>
<dbReference type="OrthoDB" id="2506903at2759"/>
<gene>
    <name evidence="2" type="ORF">VP01_1660g8</name>
</gene>